<reference evidence="1 2" key="1">
    <citation type="submission" date="2016-10" db="EMBL/GenBank/DDBJ databases">
        <title>Genome sequence of the basidiomycete white-rot fungus Trametes pubescens.</title>
        <authorList>
            <person name="Makela M.R."/>
            <person name="Granchi Z."/>
            <person name="Peng M."/>
            <person name="De Vries R.P."/>
            <person name="Grigoriev I."/>
            <person name="Riley R."/>
            <person name="Hilden K."/>
        </authorList>
    </citation>
    <scope>NUCLEOTIDE SEQUENCE [LARGE SCALE GENOMIC DNA]</scope>
    <source>
        <strain evidence="1 2">FBCC735</strain>
    </source>
</reference>
<organism evidence="1 2">
    <name type="scientific">Trametes pubescens</name>
    <name type="common">White-rot fungus</name>
    <dbReference type="NCBI Taxonomy" id="154538"/>
    <lineage>
        <taxon>Eukaryota</taxon>
        <taxon>Fungi</taxon>
        <taxon>Dikarya</taxon>
        <taxon>Basidiomycota</taxon>
        <taxon>Agaricomycotina</taxon>
        <taxon>Agaricomycetes</taxon>
        <taxon>Polyporales</taxon>
        <taxon>Polyporaceae</taxon>
        <taxon>Trametes</taxon>
    </lineage>
</organism>
<dbReference type="AlphaFoldDB" id="A0A1M2VDG4"/>
<comment type="caution">
    <text evidence="1">The sequence shown here is derived from an EMBL/GenBank/DDBJ whole genome shotgun (WGS) entry which is preliminary data.</text>
</comment>
<dbReference type="Proteomes" id="UP000184267">
    <property type="component" value="Unassembled WGS sequence"/>
</dbReference>
<evidence type="ECO:0000313" key="1">
    <source>
        <dbReference type="EMBL" id="OJT05577.1"/>
    </source>
</evidence>
<proteinExistence type="predicted"/>
<accession>A0A1M2VDG4</accession>
<sequence length="158" mass="17998">MLSAQMTRIGQFYPNRKLLALHALHEESRSTAPYALSTIPTANNRWDFDSSGLRNATLKVDGESVTIRLVCVVDSDIIHLNRASWFVDVHPVYENDAARSNAMMVDHSEFHPELDVGLYSDRAYHPIRLHFHRREIAVPGKHYVIPMVRPIILIAISI</sequence>
<keyword evidence="2" id="KW-1185">Reference proteome</keyword>
<gene>
    <name evidence="1" type="ORF">TRAPUB_3590</name>
</gene>
<protein>
    <submittedName>
        <fullName evidence="1">Uncharacterized protein</fullName>
    </submittedName>
</protein>
<name>A0A1M2VDG4_TRAPU</name>
<dbReference type="OrthoDB" id="2733906at2759"/>
<dbReference type="EMBL" id="MNAD01001426">
    <property type="protein sequence ID" value="OJT05577.1"/>
    <property type="molecule type" value="Genomic_DNA"/>
</dbReference>
<evidence type="ECO:0000313" key="2">
    <source>
        <dbReference type="Proteomes" id="UP000184267"/>
    </source>
</evidence>